<proteinExistence type="predicted"/>
<reference evidence="1" key="1">
    <citation type="submission" date="2018-03" db="EMBL/GenBank/DDBJ databases">
        <authorList>
            <person name="Guldener U."/>
        </authorList>
    </citation>
    <scope>NUCLEOTIDE SEQUENCE</scope>
</reference>
<comment type="caution">
    <text evidence="1">The sequence shown here is derived from an EMBL/GenBank/DDBJ whole genome shotgun (WGS) entry which is preliminary data.</text>
</comment>
<accession>A0AAE8MUT1</accession>
<protein>
    <submittedName>
        <fullName evidence="1">Uncharacterized protein</fullName>
    </submittedName>
</protein>
<evidence type="ECO:0000313" key="2">
    <source>
        <dbReference type="Proteomes" id="UP001187682"/>
    </source>
</evidence>
<name>A0AAE8MUT1_9PEZI</name>
<dbReference type="Proteomes" id="UP001187682">
    <property type="component" value="Unassembled WGS sequence"/>
</dbReference>
<dbReference type="EMBL" id="ONZQ02000002">
    <property type="protein sequence ID" value="SPN99208.1"/>
    <property type="molecule type" value="Genomic_DNA"/>
</dbReference>
<dbReference type="AlphaFoldDB" id="A0AAE8MUT1"/>
<gene>
    <name evidence="1" type="ORF">DNG_02245</name>
</gene>
<keyword evidence="2" id="KW-1185">Reference proteome</keyword>
<sequence>MRPTHFLLAGVASAAGLLPRQDIVPSPIPIIGASATGSLCPDGTWNVEIDLARGSGVIGFTAAEVIATSEEPGQGGCLIIVDMSYPAGCTIATVTPNIKTFVDGDETAVARLVADLKMDYSEGGVVGSEEFRTVPVLGESDVALNQHSSRYPLDASVGTDKEGLLNSLVLDLSLSVETKGETAALFQLESVAFNVTSHSHHDDLQNCV</sequence>
<evidence type="ECO:0000313" key="1">
    <source>
        <dbReference type="EMBL" id="SPN99208.1"/>
    </source>
</evidence>
<organism evidence="1 2">
    <name type="scientific">Cephalotrichum gorgonifer</name>
    <dbReference type="NCBI Taxonomy" id="2041049"/>
    <lineage>
        <taxon>Eukaryota</taxon>
        <taxon>Fungi</taxon>
        <taxon>Dikarya</taxon>
        <taxon>Ascomycota</taxon>
        <taxon>Pezizomycotina</taxon>
        <taxon>Sordariomycetes</taxon>
        <taxon>Hypocreomycetidae</taxon>
        <taxon>Microascales</taxon>
        <taxon>Microascaceae</taxon>
        <taxon>Cephalotrichum</taxon>
    </lineage>
</organism>